<dbReference type="InterPro" id="IPR024924">
    <property type="entry name" value="7-CO-7-deazaguanine_synth-like"/>
</dbReference>
<evidence type="ECO:0000259" key="10">
    <source>
        <dbReference type="PROSITE" id="PS51918"/>
    </source>
</evidence>
<dbReference type="InterPro" id="IPR058240">
    <property type="entry name" value="rSAM_sf"/>
</dbReference>
<dbReference type="EC" id="4.3.99.3" evidence="8"/>
<feature type="binding site" evidence="8">
    <location>
        <begin position="129"/>
        <end position="131"/>
    </location>
    <ligand>
        <name>S-adenosyl-L-methionine</name>
        <dbReference type="ChEBI" id="CHEBI:59789"/>
    </ligand>
</feature>
<dbReference type="Gene3D" id="3.20.20.70">
    <property type="entry name" value="Aldolase class I"/>
    <property type="match status" value="1"/>
</dbReference>
<keyword evidence="6 8" id="KW-0411">Iron-sulfur</keyword>
<dbReference type="InterPro" id="IPR007197">
    <property type="entry name" value="rSAM"/>
</dbReference>
<evidence type="ECO:0000256" key="9">
    <source>
        <dbReference type="SAM" id="MobiDB-lite"/>
    </source>
</evidence>
<organism evidence="11 12">
    <name type="scientific">Halosegnis longus</name>
    <dbReference type="NCBI Taxonomy" id="2216012"/>
    <lineage>
        <taxon>Archaea</taxon>
        <taxon>Methanobacteriati</taxon>
        <taxon>Methanobacteriota</taxon>
        <taxon>Stenosarchaea group</taxon>
        <taxon>Halobacteria</taxon>
        <taxon>Halobacteriales</taxon>
        <taxon>Natronomonadaceae</taxon>
        <taxon>Halosegnis</taxon>
    </lineage>
</organism>
<feature type="binding site" evidence="8">
    <location>
        <position position="54"/>
    </location>
    <ligand>
        <name>[4Fe-4S] cluster</name>
        <dbReference type="ChEBI" id="CHEBI:49883"/>
        <note>4Fe-4S-S-AdoMet</note>
    </ligand>
</feature>
<comment type="caution">
    <text evidence="8">Lacks conserved residue(s) required for the propagation of feature annotation.</text>
</comment>
<gene>
    <name evidence="8" type="primary">queE</name>
    <name evidence="11" type="ORF">Nmn1133_07525</name>
</gene>
<feature type="region of interest" description="Disordered" evidence="9">
    <location>
        <begin position="130"/>
        <end position="153"/>
    </location>
</feature>
<feature type="binding site" evidence="8">
    <location>
        <position position="88"/>
    </location>
    <ligand>
        <name>substrate</name>
    </ligand>
</feature>
<comment type="pathway">
    <text evidence="8">Purine metabolism; 7-cyano-7-deazaguanine biosynthesis.</text>
</comment>
<comment type="function">
    <text evidence="8">Catalyzes the complex heterocyclic radical-mediated conversion of 6-carboxy-5,6,7,8-tetrahydropterin (CPH4) to 7-carboxy-7-deazaguanine (CDG), a step common to the biosynthetic pathways of all 7-deazapurine-containing compounds.</text>
</comment>
<feature type="binding site" evidence="8">
    <location>
        <position position="43"/>
    </location>
    <ligand>
        <name>substrate</name>
    </ligand>
</feature>
<dbReference type="InterPro" id="IPR013785">
    <property type="entry name" value="Aldolase_TIM"/>
</dbReference>
<dbReference type="Pfam" id="PF04055">
    <property type="entry name" value="Radical_SAM"/>
    <property type="match status" value="1"/>
</dbReference>
<dbReference type="RefSeq" id="WP_123124137.1">
    <property type="nucleotide sequence ID" value="NZ_QKNW01000001.1"/>
</dbReference>
<evidence type="ECO:0000313" key="12">
    <source>
        <dbReference type="Proteomes" id="UP000270581"/>
    </source>
</evidence>
<feature type="binding site" evidence="8">
    <location>
        <begin position="28"/>
        <end position="30"/>
    </location>
    <ligand>
        <name>substrate</name>
    </ligand>
</feature>
<keyword evidence="1 8" id="KW-0004">4Fe-4S</keyword>
<evidence type="ECO:0000256" key="5">
    <source>
        <dbReference type="ARBA" id="ARBA00023004"/>
    </source>
</evidence>
<feature type="binding site" evidence="8">
    <location>
        <position position="56"/>
    </location>
    <ligand>
        <name>Mg(2+)</name>
        <dbReference type="ChEBI" id="CHEBI:18420"/>
    </ligand>
</feature>
<comment type="cofactor">
    <cofactor evidence="8">
        <name>[4Fe-4S] cluster</name>
        <dbReference type="ChEBI" id="CHEBI:49883"/>
    </cofactor>
    <text evidence="8">Binds 1 [4Fe-4S] cluster. The cluster is coordinated with 3 cysteines and an exchangeable S-adenosyl-L-methionine.</text>
</comment>
<evidence type="ECO:0000256" key="6">
    <source>
        <dbReference type="ARBA" id="ARBA00023014"/>
    </source>
</evidence>
<comment type="caution">
    <text evidence="11">The sequence shown here is derived from an EMBL/GenBank/DDBJ whole genome shotgun (WGS) entry which is preliminary data.</text>
</comment>
<keyword evidence="3 8" id="KW-0479">Metal-binding</keyword>
<dbReference type="GO" id="GO:0016840">
    <property type="term" value="F:carbon-nitrogen lyase activity"/>
    <property type="evidence" value="ECO:0007669"/>
    <property type="project" value="UniProtKB-UniRule"/>
</dbReference>
<dbReference type="GO" id="GO:1904047">
    <property type="term" value="F:S-adenosyl-L-methionine binding"/>
    <property type="evidence" value="ECO:0007669"/>
    <property type="project" value="UniProtKB-UniRule"/>
</dbReference>
<dbReference type="PANTHER" id="PTHR42836">
    <property type="entry name" value="7-CARBOXY-7-DEAZAGUANINE SYNTHASE"/>
    <property type="match status" value="1"/>
</dbReference>
<evidence type="ECO:0000256" key="2">
    <source>
        <dbReference type="ARBA" id="ARBA00022691"/>
    </source>
</evidence>
<dbReference type="SUPFAM" id="SSF102114">
    <property type="entry name" value="Radical SAM enzymes"/>
    <property type="match status" value="1"/>
</dbReference>
<feature type="binding site" evidence="8">
    <location>
        <position position="90"/>
    </location>
    <ligand>
        <name>S-adenosyl-L-methionine</name>
        <dbReference type="ChEBI" id="CHEBI:59789"/>
    </ligand>
</feature>
<feature type="binding site" evidence="8">
    <location>
        <position position="51"/>
    </location>
    <ligand>
        <name>[4Fe-4S] cluster</name>
        <dbReference type="ChEBI" id="CHEBI:49883"/>
        <note>4Fe-4S-S-AdoMet</note>
    </ligand>
</feature>
<keyword evidence="5 8" id="KW-0408">Iron</keyword>
<name>A0AAJ4R9C3_9EURY</name>
<dbReference type="PANTHER" id="PTHR42836:SF1">
    <property type="entry name" value="7-CARBOXY-7-DEAZAGUANINE SYNTHASE"/>
    <property type="match status" value="1"/>
</dbReference>
<comment type="subunit">
    <text evidence="8">Homodimer.</text>
</comment>
<evidence type="ECO:0000256" key="8">
    <source>
        <dbReference type="HAMAP-Rule" id="MF_00917"/>
    </source>
</evidence>
<feature type="binding site" evidence="8">
    <location>
        <begin position="53"/>
        <end position="55"/>
    </location>
    <ligand>
        <name>S-adenosyl-L-methionine</name>
        <dbReference type="ChEBI" id="CHEBI:59789"/>
    </ligand>
</feature>
<evidence type="ECO:0000256" key="1">
    <source>
        <dbReference type="ARBA" id="ARBA00022485"/>
    </source>
</evidence>
<comment type="catalytic activity">
    <reaction evidence="8">
        <text>6-carboxy-5,6,7,8-tetrahydropterin + H(+) = 7-carboxy-7-carbaguanine + NH4(+)</text>
        <dbReference type="Rhea" id="RHEA:27974"/>
        <dbReference type="ChEBI" id="CHEBI:15378"/>
        <dbReference type="ChEBI" id="CHEBI:28938"/>
        <dbReference type="ChEBI" id="CHEBI:61032"/>
        <dbReference type="ChEBI" id="CHEBI:61036"/>
        <dbReference type="EC" id="4.3.99.3"/>
    </reaction>
</comment>
<comment type="cofactor">
    <cofactor evidence="8">
        <name>Mg(2+)</name>
        <dbReference type="ChEBI" id="CHEBI:18420"/>
    </cofactor>
</comment>
<protein>
    <recommendedName>
        <fullName evidence="8">7-carboxy-7-deazaguanine synthase</fullName>
        <shortName evidence="8">CDG synthase</shortName>
        <ecNumber evidence="8">4.3.99.3</ecNumber>
    </recommendedName>
    <alternativeName>
        <fullName evidence="8">Archaeosine biosynthesis protein QueE</fullName>
    </alternativeName>
</protein>
<dbReference type="GO" id="GO:0051539">
    <property type="term" value="F:4 iron, 4 sulfur cluster binding"/>
    <property type="evidence" value="ECO:0007669"/>
    <property type="project" value="UniProtKB-UniRule"/>
</dbReference>
<dbReference type="PROSITE" id="PS51918">
    <property type="entry name" value="RADICAL_SAM"/>
    <property type="match status" value="1"/>
</dbReference>
<dbReference type="GO" id="GO:0000287">
    <property type="term" value="F:magnesium ion binding"/>
    <property type="evidence" value="ECO:0007669"/>
    <property type="project" value="UniProtKB-UniRule"/>
</dbReference>
<comment type="similarity">
    <text evidence="8">Belongs to the radical SAM superfamily. 7-carboxy-7-deazaguanine synthase family.</text>
</comment>
<evidence type="ECO:0000256" key="4">
    <source>
        <dbReference type="ARBA" id="ARBA00022842"/>
    </source>
</evidence>
<dbReference type="Proteomes" id="UP000270581">
    <property type="component" value="Unassembled WGS sequence"/>
</dbReference>
<keyword evidence="4 8" id="KW-0460">Magnesium</keyword>
<comment type="cofactor">
    <cofactor evidence="8">
        <name>S-adenosyl-L-methionine</name>
        <dbReference type="ChEBI" id="CHEBI:59789"/>
    </cofactor>
    <text evidence="8">Binds 1 S-adenosyl-L-methionine per subunit.</text>
</comment>
<dbReference type="PIRSF" id="PIRSF000370">
    <property type="entry name" value="QueE"/>
    <property type="match status" value="1"/>
</dbReference>
<keyword evidence="7 8" id="KW-0456">Lyase</keyword>
<dbReference type="AlphaFoldDB" id="A0AAJ4R9C3"/>
<proteinExistence type="inferred from homology"/>
<feature type="binding site" evidence="8">
    <location>
        <position position="47"/>
    </location>
    <ligand>
        <name>[4Fe-4S] cluster</name>
        <dbReference type="ChEBI" id="CHEBI:49883"/>
        <note>4Fe-4S-S-AdoMet</note>
    </ligand>
</feature>
<dbReference type="EMBL" id="RJJC01000001">
    <property type="protein sequence ID" value="RNJ26537.1"/>
    <property type="molecule type" value="Genomic_DNA"/>
</dbReference>
<dbReference type="SFLD" id="SFLDS00029">
    <property type="entry name" value="Radical_SAM"/>
    <property type="match status" value="1"/>
</dbReference>
<dbReference type="CDD" id="cd01335">
    <property type="entry name" value="Radical_SAM"/>
    <property type="match status" value="1"/>
</dbReference>
<dbReference type="HAMAP" id="MF_00917">
    <property type="entry name" value="QueE"/>
    <property type="match status" value="1"/>
</dbReference>
<reference evidence="11 12" key="1">
    <citation type="submission" date="2018-11" db="EMBL/GenBank/DDBJ databases">
        <title>Genome sequences of Natronomonas sp. CBA1133.</title>
        <authorList>
            <person name="Roh S.W."/>
            <person name="Cha I.-T."/>
        </authorList>
    </citation>
    <scope>NUCLEOTIDE SEQUENCE [LARGE SCALE GENOMIC DNA]</scope>
    <source>
        <strain evidence="11 12">CBA1133</strain>
    </source>
</reference>
<keyword evidence="2 8" id="KW-0949">S-adenosyl-L-methionine</keyword>
<feature type="domain" description="Radical SAM core" evidence="10">
    <location>
        <begin position="34"/>
        <end position="248"/>
    </location>
</feature>
<evidence type="ECO:0000313" key="11">
    <source>
        <dbReference type="EMBL" id="RNJ26537.1"/>
    </source>
</evidence>
<evidence type="ECO:0000256" key="3">
    <source>
        <dbReference type="ARBA" id="ARBA00022723"/>
    </source>
</evidence>
<sequence length="252" mass="28052">MPVSDTAPERASEPDDDALPINELFASLQGEGKLAGVPSTFVRTSGCNLRCWYCDSYHTSWEPTGAWMAVGEIREQVASRDPDHLVLTGGEPLIHDAAVDLLDAVEMHTTVETNGTRYVDADIDLASISPKLANSTPTPERAPAGDGEWADRHDERRIDHDALTRLIDDYEFQLKFVVADESPMGEIESLLADLRASTSREIRDTDVLLMPEGATRERLDETRATAARLAEEYGYRYTPRIHVDLWNDAPER</sequence>
<accession>A0AAJ4R9C3</accession>
<keyword evidence="12" id="KW-1185">Reference proteome</keyword>
<evidence type="ECO:0000256" key="7">
    <source>
        <dbReference type="ARBA" id="ARBA00023239"/>
    </source>
</evidence>